<dbReference type="AlphaFoldDB" id="Q88GN8"/>
<dbReference type="BioCyc" id="PPUT160488:G1G01-3920-MONOMER"/>
<dbReference type="PaxDb" id="160488-PP_3682"/>
<dbReference type="KEGG" id="ppu:PP_3682"/>
<evidence type="ECO:0000313" key="2">
    <source>
        <dbReference type="Proteomes" id="UP000000556"/>
    </source>
</evidence>
<protein>
    <submittedName>
        <fullName evidence="1">Uncharacterized protein</fullName>
    </submittedName>
</protein>
<organism evidence="1 2">
    <name type="scientific">Pseudomonas putida (strain ATCC 47054 / DSM 6125 / CFBP 8728 / NCIMB 11950 / KT2440)</name>
    <dbReference type="NCBI Taxonomy" id="160488"/>
    <lineage>
        <taxon>Bacteria</taxon>
        <taxon>Pseudomonadati</taxon>
        <taxon>Pseudomonadota</taxon>
        <taxon>Gammaproteobacteria</taxon>
        <taxon>Pseudomonadales</taxon>
        <taxon>Pseudomonadaceae</taxon>
        <taxon>Pseudomonas</taxon>
    </lineage>
</organism>
<accession>Q88GN8</accession>
<dbReference type="Proteomes" id="UP000000556">
    <property type="component" value="Chromosome"/>
</dbReference>
<dbReference type="RefSeq" id="WP_010954519.1">
    <property type="nucleotide sequence ID" value="NC_002947.4"/>
</dbReference>
<name>Q88GN8_PSEPK</name>
<reference evidence="1 2" key="1">
    <citation type="journal article" date="2002" name="Environ. Microbiol.">
        <title>Complete genome sequence and comparative analysis of the metabolically versatile Pseudomonas putida KT2440.</title>
        <authorList>
            <person name="Nelson K.E."/>
            <person name="Weinel C."/>
            <person name="Paulsen I.T."/>
            <person name="Dodson R.J."/>
            <person name="Hilbert H."/>
            <person name="Martins dos Santos V.A."/>
            <person name="Fouts D.E."/>
            <person name="Gill S.R."/>
            <person name="Pop M."/>
            <person name="Holmes M."/>
            <person name="Brinkac L."/>
            <person name="Beanan M."/>
            <person name="DeBoy R.T."/>
            <person name="Daugherty S."/>
            <person name="Kolonay J."/>
            <person name="Madupu R."/>
            <person name="Nelson W."/>
            <person name="White O."/>
            <person name="Peterson J."/>
            <person name="Khouri H."/>
            <person name="Hance I."/>
            <person name="Chris Lee P."/>
            <person name="Holtzapple E."/>
            <person name="Scanlan D."/>
            <person name="Tran K."/>
            <person name="Moazzez A."/>
            <person name="Utterback T."/>
            <person name="Rizzo M."/>
            <person name="Lee K."/>
            <person name="Kosack D."/>
            <person name="Moestl D."/>
            <person name="Wedler H."/>
            <person name="Lauber J."/>
            <person name="Stjepandic D."/>
            <person name="Hoheisel J."/>
            <person name="Straetz M."/>
            <person name="Heim S."/>
            <person name="Kiewitz C."/>
            <person name="Eisen J.A."/>
            <person name="Timmis K.N."/>
            <person name="Dusterhoft A."/>
            <person name="Tummler B."/>
            <person name="Fraser C.M."/>
        </authorList>
    </citation>
    <scope>NUCLEOTIDE SEQUENCE [LARGE SCALE GENOMIC DNA]</scope>
    <source>
        <strain evidence="2">ATCC 47054 / DSM 6125 / CFBP 8728 / NCIMB 11950 / KT2440</strain>
    </source>
</reference>
<dbReference type="eggNOG" id="COG0775">
    <property type="taxonomic scope" value="Bacteria"/>
</dbReference>
<dbReference type="EMBL" id="AE015451">
    <property type="protein sequence ID" value="AAN69280.1"/>
    <property type="molecule type" value="Genomic_DNA"/>
</dbReference>
<dbReference type="PATRIC" id="fig|160488.4.peg.3917"/>
<evidence type="ECO:0000313" key="1">
    <source>
        <dbReference type="EMBL" id="AAN69280.1"/>
    </source>
</evidence>
<gene>
    <name evidence="1" type="ordered locus">PP_3682</name>
</gene>
<proteinExistence type="predicted"/>
<dbReference type="HOGENOM" id="CLU_3121700_0_0_6"/>
<reference evidence="1 2" key="2">
    <citation type="journal article" date="2016" name="Environ. Microbiol.">
        <title>The revisited genome of Pseudomonas putida KT2440 enlightens its value as a robust metabolic chassis.</title>
        <authorList>
            <person name="Belda E."/>
            <person name="van Heck R.G."/>
            <person name="Lopez-Sanchez M.J."/>
            <person name="Cruveiller S."/>
            <person name="Barbe V."/>
            <person name="Fraser C."/>
            <person name="Klenk H.P."/>
            <person name="Petersen J."/>
            <person name="Morgat A."/>
            <person name="Nikel P.I."/>
            <person name="Vallenet D."/>
            <person name="Rouy Z."/>
            <person name="Sekowska A."/>
            <person name="Martins Dos Santos V.A."/>
            <person name="de Lorenzo V."/>
            <person name="Danchin A."/>
            <person name="Medigue C."/>
        </authorList>
    </citation>
    <scope>NUCLEOTIDE SEQUENCE [LARGE SCALE GENOMIC DNA]</scope>
    <source>
        <strain evidence="2">ATCC 47054 / DSM 6125 / CFBP 8728 / NCIMB 11950 / KT2440</strain>
    </source>
</reference>
<sequence length="50" mass="5720">MPLYLRVDFKYCTHISDFGDSSKDNTFHQVASEAAAIVTKDYATYGWSRI</sequence>
<dbReference type="OrthoDB" id="9792278at2"/>
<dbReference type="STRING" id="160488.PP_3682"/>
<keyword evidence="2" id="KW-1185">Reference proteome</keyword>